<dbReference type="InterPro" id="IPR001179">
    <property type="entry name" value="PPIase_FKBP_dom"/>
</dbReference>
<evidence type="ECO:0000313" key="10">
    <source>
        <dbReference type="Proteomes" id="UP000002218"/>
    </source>
</evidence>
<dbReference type="STRING" id="479431.Namu_1682"/>
<reference evidence="10" key="1">
    <citation type="submission" date="2009-09" db="EMBL/GenBank/DDBJ databases">
        <title>The complete genome of Nakamurella multipartita DSM 44233.</title>
        <authorList>
            <consortium name="US DOE Joint Genome Institute (JGI-PGF)"/>
            <person name="Lucas S."/>
            <person name="Copeland A."/>
            <person name="Lapidus A."/>
            <person name="Glavina del Rio T."/>
            <person name="Dalin E."/>
            <person name="Tice H."/>
            <person name="Bruce D."/>
            <person name="Goodwin L."/>
            <person name="Pitluck S."/>
            <person name="Kyrpides N."/>
            <person name="Mavromatis K."/>
            <person name="Ivanova N."/>
            <person name="Ovchinnikova G."/>
            <person name="Sims D."/>
            <person name="Meincke L."/>
            <person name="Brettin T."/>
            <person name="Detter J.C."/>
            <person name="Han C."/>
            <person name="Larimer F."/>
            <person name="Land M."/>
            <person name="Hauser L."/>
            <person name="Markowitz V."/>
            <person name="Cheng J.-F."/>
            <person name="Hugenholtz P."/>
            <person name="Woyke T."/>
            <person name="Wu D."/>
            <person name="Klenk H.-P."/>
            <person name="Eisen J.A."/>
        </authorList>
    </citation>
    <scope>NUCLEOTIDE SEQUENCE [LARGE SCALE GENOMIC DNA]</scope>
    <source>
        <strain evidence="10">ATCC 700099 / DSM 44233 / CIP 104796 / JCM 9543 / NBRC 105858 / Y-104</strain>
    </source>
</reference>
<evidence type="ECO:0000259" key="8">
    <source>
        <dbReference type="PROSITE" id="PS50059"/>
    </source>
</evidence>
<sequence precursor="true">MRLRVLVLALPLAVGVLLAGCGSGSDTTSSPSASASTTAATLGPTVPAATAVAAAVPADQLPTASGAFGEKPTITFPSSYPPPSLQRVILSEGTGPVTQSGDWLITNYLGQVWGGSVFDNSYDRGATSAFQIGVGKVVPGWDVGLVGVPVGSRVMLSLPPADGYGSKGNSSAGITGTDTLVFVVDIVDAVGAAASGQADAEVQPAPANAPQVSGDLGGPATVSVPAGTPEPTTPTVTVLAKGTGAPIQLGQVLVQYSAVTWTGEDAGSTWTTGAAAGGGPQELPVATGGPFEGLTGVPLGSRVLVQIPGQTDASTGQAQPAIAAVVDVLVQTTVTPATATSGSAAPSSAASGSVAPTS</sequence>
<feature type="chain" id="PRO_5038870680" description="peptidylprolyl isomerase" evidence="7">
    <location>
        <begin position="20"/>
        <end position="358"/>
    </location>
</feature>
<name>C8XFW1_NAKMY</name>
<feature type="region of interest" description="Disordered" evidence="6">
    <location>
        <begin position="198"/>
        <end position="220"/>
    </location>
</feature>
<accession>C8XFW1</accession>
<dbReference type="KEGG" id="nml:Namu_1682"/>
<feature type="domain" description="PPIase FKBP-type" evidence="8">
    <location>
        <begin position="101"/>
        <end position="190"/>
    </location>
</feature>
<dbReference type="PANTHER" id="PTHR45779">
    <property type="entry name" value="PEPTIDYLPROLYL ISOMERASE"/>
    <property type="match status" value="1"/>
</dbReference>
<keyword evidence="4 5" id="KW-0413">Isomerase</keyword>
<dbReference type="eggNOG" id="COG0545">
    <property type="taxonomic scope" value="Bacteria"/>
</dbReference>
<dbReference type="RefSeq" id="WP_015746975.1">
    <property type="nucleotide sequence ID" value="NC_013235.1"/>
</dbReference>
<evidence type="ECO:0000256" key="3">
    <source>
        <dbReference type="ARBA" id="ARBA00023110"/>
    </source>
</evidence>
<feature type="region of interest" description="Disordered" evidence="6">
    <location>
        <begin position="337"/>
        <end position="358"/>
    </location>
</feature>
<evidence type="ECO:0000256" key="4">
    <source>
        <dbReference type="ARBA" id="ARBA00023235"/>
    </source>
</evidence>
<dbReference type="PANTHER" id="PTHR45779:SF7">
    <property type="entry name" value="PEPTIDYLPROLYL ISOMERASE"/>
    <property type="match status" value="1"/>
</dbReference>
<comment type="catalytic activity">
    <reaction evidence="1 5">
        <text>[protein]-peptidylproline (omega=180) = [protein]-peptidylproline (omega=0)</text>
        <dbReference type="Rhea" id="RHEA:16237"/>
        <dbReference type="Rhea" id="RHEA-COMP:10747"/>
        <dbReference type="Rhea" id="RHEA-COMP:10748"/>
        <dbReference type="ChEBI" id="CHEBI:83833"/>
        <dbReference type="ChEBI" id="CHEBI:83834"/>
        <dbReference type="EC" id="5.2.1.8"/>
    </reaction>
</comment>
<evidence type="ECO:0000256" key="5">
    <source>
        <dbReference type="PROSITE-ProRule" id="PRU00277"/>
    </source>
</evidence>
<feature type="signal peptide" evidence="7">
    <location>
        <begin position="1"/>
        <end position="19"/>
    </location>
</feature>
<protein>
    <recommendedName>
        <fullName evidence="2 5">peptidylprolyl isomerase</fullName>
        <ecNumber evidence="2 5">5.2.1.8</ecNumber>
    </recommendedName>
</protein>
<organism evidence="9 10">
    <name type="scientific">Nakamurella multipartita (strain ATCC 700099 / DSM 44233 / CIP 104796 / JCM 9543 / NBRC 105858 / Y-104)</name>
    <name type="common">Microsphaera multipartita</name>
    <dbReference type="NCBI Taxonomy" id="479431"/>
    <lineage>
        <taxon>Bacteria</taxon>
        <taxon>Bacillati</taxon>
        <taxon>Actinomycetota</taxon>
        <taxon>Actinomycetes</taxon>
        <taxon>Nakamurellales</taxon>
        <taxon>Nakamurellaceae</taxon>
        <taxon>Nakamurella</taxon>
    </lineage>
</organism>
<dbReference type="AlphaFoldDB" id="C8XFW1"/>
<proteinExistence type="predicted"/>
<dbReference type="PROSITE" id="PS51257">
    <property type="entry name" value="PROKAR_LIPOPROTEIN"/>
    <property type="match status" value="1"/>
</dbReference>
<dbReference type="InParanoid" id="C8XFW1"/>
<evidence type="ECO:0000256" key="7">
    <source>
        <dbReference type="SAM" id="SignalP"/>
    </source>
</evidence>
<dbReference type="PROSITE" id="PS50059">
    <property type="entry name" value="FKBP_PPIASE"/>
    <property type="match status" value="1"/>
</dbReference>
<dbReference type="HOGENOM" id="CLU_053307_2_0_11"/>
<keyword evidence="7" id="KW-0732">Signal</keyword>
<dbReference type="Proteomes" id="UP000002218">
    <property type="component" value="Chromosome"/>
</dbReference>
<keyword evidence="3 5" id="KW-0697">Rotamase</keyword>
<evidence type="ECO:0000256" key="6">
    <source>
        <dbReference type="SAM" id="MobiDB-lite"/>
    </source>
</evidence>
<dbReference type="Gene3D" id="3.10.50.40">
    <property type="match status" value="1"/>
</dbReference>
<gene>
    <name evidence="9" type="ordered locus">Namu_1682</name>
</gene>
<dbReference type="EMBL" id="CP001737">
    <property type="protein sequence ID" value="ACV78072.1"/>
    <property type="molecule type" value="Genomic_DNA"/>
</dbReference>
<evidence type="ECO:0000256" key="2">
    <source>
        <dbReference type="ARBA" id="ARBA00013194"/>
    </source>
</evidence>
<dbReference type="InterPro" id="IPR044609">
    <property type="entry name" value="FKBP2/11"/>
</dbReference>
<dbReference type="GO" id="GO:0003755">
    <property type="term" value="F:peptidyl-prolyl cis-trans isomerase activity"/>
    <property type="evidence" value="ECO:0007669"/>
    <property type="project" value="UniProtKB-KW"/>
</dbReference>
<reference evidence="9 10" key="2">
    <citation type="journal article" date="2010" name="Stand. Genomic Sci.">
        <title>Complete genome sequence of Nakamurella multipartita type strain (Y-104).</title>
        <authorList>
            <person name="Tice H."/>
            <person name="Mayilraj S."/>
            <person name="Sims D."/>
            <person name="Lapidus A."/>
            <person name="Nolan M."/>
            <person name="Lucas S."/>
            <person name="Glavina Del Rio T."/>
            <person name="Copeland A."/>
            <person name="Cheng J.F."/>
            <person name="Meincke L."/>
            <person name="Bruce D."/>
            <person name="Goodwin L."/>
            <person name="Pitluck S."/>
            <person name="Ivanova N."/>
            <person name="Mavromatis K."/>
            <person name="Ovchinnikova G."/>
            <person name="Pati A."/>
            <person name="Chen A."/>
            <person name="Palaniappan K."/>
            <person name="Land M."/>
            <person name="Hauser L."/>
            <person name="Chang Y.J."/>
            <person name="Jeffries C.D."/>
            <person name="Detter J.C."/>
            <person name="Brettin T."/>
            <person name="Rohde M."/>
            <person name="Goker M."/>
            <person name="Bristow J."/>
            <person name="Eisen J.A."/>
            <person name="Markowitz V."/>
            <person name="Hugenholtz P."/>
            <person name="Kyrpides N.C."/>
            <person name="Klenk H.P."/>
            <person name="Chen F."/>
        </authorList>
    </citation>
    <scope>NUCLEOTIDE SEQUENCE [LARGE SCALE GENOMIC DNA]</scope>
    <source>
        <strain evidence="10">ATCC 700099 / DSM 44233 / CIP 104796 / JCM 9543 / NBRC 105858 / Y-104</strain>
    </source>
</reference>
<dbReference type="Pfam" id="PF00254">
    <property type="entry name" value="FKBP_C"/>
    <property type="match status" value="1"/>
</dbReference>
<keyword evidence="10" id="KW-1185">Reference proteome</keyword>
<dbReference type="OrthoDB" id="25996at2"/>
<dbReference type="SUPFAM" id="SSF54534">
    <property type="entry name" value="FKBP-like"/>
    <property type="match status" value="1"/>
</dbReference>
<evidence type="ECO:0000256" key="1">
    <source>
        <dbReference type="ARBA" id="ARBA00000971"/>
    </source>
</evidence>
<evidence type="ECO:0000313" key="9">
    <source>
        <dbReference type="EMBL" id="ACV78072.1"/>
    </source>
</evidence>
<dbReference type="InterPro" id="IPR046357">
    <property type="entry name" value="PPIase_dom_sf"/>
</dbReference>
<dbReference type="EC" id="5.2.1.8" evidence="2 5"/>